<name>A0A6C0B7N7_9ZZZZ</name>
<protein>
    <submittedName>
        <fullName evidence="1">Uncharacterized protein</fullName>
    </submittedName>
</protein>
<dbReference type="EMBL" id="MN739082">
    <property type="protein sequence ID" value="QHS87508.1"/>
    <property type="molecule type" value="Genomic_DNA"/>
</dbReference>
<proteinExistence type="predicted"/>
<dbReference type="AlphaFoldDB" id="A0A6C0B7N7"/>
<reference evidence="1" key="1">
    <citation type="journal article" date="2020" name="Nature">
        <title>Giant virus diversity and host interactions through global metagenomics.</title>
        <authorList>
            <person name="Schulz F."/>
            <person name="Roux S."/>
            <person name="Paez-Espino D."/>
            <person name="Jungbluth S."/>
            <person name="Walsh D.A."/>
            <person name="Denef V.J."/>
            <person name="McMahon K.D."/>
            <person name="Konstantinidis K.T."/>
            <person name="Eloe-Fadrosh E.A."/>
            <person name="Kyrpides N.C."/>
            <person name="Woyke T."/>
        </authorList>
    </citation>
    <scope>NUCLEOTIDE SEQUENCE</scope>
    <source>
        <strain evidence="1">GVMAG-M-3300010157-4</strain>
    </source>
</reference>
<accession>A0A6C0B7N7</accession>
<sequence length="176" mass="21406">MTESFTYNDMVSGRYGKAPEEQRIHLMDEAEMTLFCQWRARAKMVTDYKRYLALNKRAFIVGQNLVNRWELERELYRIYVRFAVKEEEFDPTFSDLTYHYKKDVLMARNRLSTFMQHLDPIRIRKLDPNLKRIWVKTYNFPQHWRACGYRSEFSELLDAKKRILTAYRGSKNRPNI</sequence>
<evidence type="ECO:0000313" key="1">
    <source>
        <dbReference type="EMBL" id="QHS87508.1"/>
    </source>
</evidence>
<organism evidence="1">
    <name type="scientific">viral metagenome</name>
    <dbReference type="NCBI Taxonomy" id="1070528"/>
    <lineage>
        <taxon>unclassified sequences</taxon>
        <taxon>metagenomes</taxon>
        <taxon>organismal metagenomes</taxon>
    </lineage>
</organism>